<evidence type="ECO:0000256" key="9">
    <source>
        <dbReference type="ARBA" id="ARBA00023235"/>
    </source>
</evidence>
<feature type="domain" description="Ras-GEF" evidence="13">
    <location>
        <begin position="660"/>
        <end position="893"/>
    </location>
</feature>
<dbReference type="GO" id="GO:0005085">
    <property type="term" value="F:guanyl-nucleotide exchange factor activity"/>
    <property type="evidence" value="ECO:0007669"/>
    <property type="project" value="UniProtKB-KW"/>
</dbReference>
<dbReference type="InterPro" id="IPR013824">
    <property type="entry name" value="Topo_IA_cen_sub1"/>
</dbReference>
<dbReference type="InterPro" id="IPR003602">
    <property type="entry name" value="Topo_IA_DNA-bd_dom"/>
</dbReference>
<dbReference type="Pfam" id="PF01751">
    <property type="entry name" value="Toprim"/>
    <property type="match status" value="1"/>
</dbReference>
<name>A0AAV6VDP2_9ARAC</name>
<comment type="function">
    <text evidence="10">Releases the supercoiling and torsional tension of DNA introduced during the DNA replication and transcription by transiently cleaving and rejoining one strand of the DNA duplex. Introduces a single-strand break via transesterification at a target site in duplex DNA. The scissile phosphodiester is attacked by the catalytic tyrosine of the enzyme, resulting in the formation of a DNA-(5'-phosphotyrosyl)-enzyme intermediate and the expulsion of a 3'-OH DNA strand. The free DNA strand than undergoes passage around the unbroken strand thus removing DNA supercoils. Finally, in the religation step, the DNA 3'-OH attacks the covalent intermediate to expel the active-site tyrosine and restore the DNA phosphodiester backbone. Weakly relaxes negative supercoils and displays a distinct preference for binding single-stranded DNA.</text>
</comment>
<evidence type="ECO:0000313" key="16">
    <source>
        <dbReference type="EMBL" id="KAG8194684.1"/>
    </source>
</evidence>
<dbReference type="PANTHER" id="PTHR11390:SF21">
    <property type="entry name" value="DNA TOPOISOMERASE 3-ALPHA"/>
    <property type="match status" value="1"/>
</dbReference>
<dbReference type="EMBL" id="JAFNEN010000100">
    <property type="protein sequence ID" value="KAG8194684.1"/>
    <property type="molecule type" value="Genomic_DNA"/>
</dbReference>
<dbReference type="PROSITE" id="PS50880">
    <property type="entry name" value="TOPRIM"/>
    <property type="match status" value="1"/>
</dbReference>
<dbReference type="SMART" id="SM00493">
    <property type="entry name" value="TOPRIM"/>
    <property type="match status" value="1"/>
</dbReference>
<keyword evidence="9 12" id="KW-0413">Isomerase</keyword>
<dbReference type="InterPro" id="IPR013497">
    <property type="entry name" value="Topo_IA_cen"/>
</dbReference>
<dbReference type="GO" id="GO:0007264">
    <property type="term" value="P:small GTPase-mediated signal transduction"/>
    <property type="evidence" value="ECO:0007669"/>
    <property type="project" value="InterPro"/>
</dbReference>
<dbReference type="Gene3D" id="1.10.840.10">
    <property type="entry name" value="Ras guanine-nucleotide exchange factors catalytic domain"/>
    <property type="match status" value="1"/>
</dbReference>
<dbReference type="CDD" id="cd00186">
    <property type="entry name" value="TOP1Ac"/>
    <property type="match status" value="1"/>
</dbReference>
<keyword evidence="17" id="KW-1185">Reference proteome</keyword>
<feature type="domain" description="Toprim" evidence="14">
    <location>
        <begin position="3"/>
        <end position="147"/>
    </location>
</feature>
<dbReference type="InterPro" id="IPR023578">
    <property type="entry name" value="Ras_GEF_dom_sf"/>
</dbReference>
<dbReference type="InterPro" id="IPR036964">
    <property type="entry name" value="RASGEF_cat_dom_sf"/>
</dbReference>
<dbReference type="SMART" id="SM00147">
    <property type="entry name" value="RasGEF"/>
    <property type="match status" value="1"/>
</dbReference>
<dbReference type="Gene3D" id="3.40.50.140">
    <property type="match status" value="1"/>
</dbReference>
<comment type="caution">
    <text evidence="16">The sequence shown here is derived from an EMBL/GenBank/DDBJ whole genome shotgun (WGS) entry which is preliminary data.</text>
</comment>
<reference evidence="16 17" key="1">
    <citation type="journal article" date="2022" name="Nat. Ecol. Evol.">
        <title>A masculinizing supergene underlies an exaggerated male reproductive morph in a spider.</title>
        <authorList>
            <person name="Hendrickx F."/>
            <person name="De Corte Z."/>
            <person name="Sonet G."/>
            <person name="Van Belleghem S.M."/>
            <person name="Kostlbacher S."/>
            <person name="Vangestel C."/>
        </authorList>
    </citation>
    <scope>NUCLEOTIDE SEQUENCE [LARGE SCALE GENOMIC DNA]</scope>
    <source>
        <strain evidence="16">W744_W776</strain>
    </source>
</reference>
<dbReference type="CDD" id="cd03362">
    <property type="entry name" value="TOPRIM_TopoIA_TopoIII"/>
    <property type="match status" value="1"/>
</dbReference>
<dbReference type="InterPro" id="IPR023405">
    <property type="entry name" value="Topo_IA_core_domain"/>
</dbReference>
<evidence type="ECO:0000259" key="13">
    <source>
        <dbReference type="PROSITE" id="PS50009"/>
    </source>
</evidence>
<dbReference type="GO" id="GO:0006265">
    <property type="term" value="P:DNA topological change"/>
    <property type="evidence" value="ECO:0007669"/>
    <property type="project" value="InterPro"/>
</dbReference>
<comment type="catalytic activity">
    <reaction evidence="1 12">
        <text>ATP-independent breakage of single-stranded DNA, followed by passage and rejoining.</text>
        <dbReference type="EC" id="5.6.2.1"/>
    </reaction>
</comment>
<evidence type="ECO:0000313" key="17">
    <source>
        <dbReference type="Proteomes" id="UP000827092"/>
    </source>
</evidence>
<dbReference type="Gene3D" id="2.70.20.10">
    <property type="entry name" value="Topoisomerase I, domain 3"/>
    <property type="match status" value="1"/>
</dbReference>
<dbReference type="FunFam" id="1.10.460.10:FF:000003">
    <property type="entry name" value="DNA topoisomerase"/>
    <property type="match status" value="1"/>
</dbReference>
<dbReference type="AlphaFoldDB" id="A0AAV6VDP2"/>
<dbReference type="GO" id="GO:0031422">
    <property type="term" value="C:RecQ family helicase-topoisomerase III complex"/>
    <property type="evidence" value="ECO:0007669"/>
    <property type="project" value="TreeGrafter"/>
</dbReference>
<keyword evidence="7 12" id="KW-0799">Topoisomerase</keyword>
<dbReference type="SMART" id="SM00437">
    <property type="entry name" value="TOP1Ac"/>
    <property type="match status" value="1"/>
</dbReference>
<dbReference type="InterPro" id="IPR034144">
    <property type="entry name" value="TOPRIM_TopoIII"/>
</dbReference>
<evidence type="ECO:0000256" key="1">
    <source>
        <dbReference type="ARBA" id="ARBA00000213"/>
    </source>
</evidence>
<dbReference type="PANTHER" id="PTHR11390">
    <property type="entry name" value="PROKARYOTIC DNA TOPOISOMERASE"/>
    <property type="match status" value="1"/>
</dbReference>
<evidence type="ECO:0000256" key="10">
    <source>
        <dbReference type="ARBA" id="ARBA00056363"/>
    </source>
</evidence>
<dbReference type="PRINTS" id="PR00417">
    <property type="entry name" value="PRTPISMRASEI"/>
</dbReference>
<keyword evidence="11" id="KW-0344">Guanine-nucleotide releasing factor</keyword>
<dbReference type="FunFam" id="1.10.290.10:FF:000001">
    <property type="entry name" value="DNA topoisomerase"/>
    <property type="match status" value="1"/>
</dbReference>
<dbReference type="GO" id="GO:0003917">
    <property type="term" value="F:DNA topoisomerase type I (single strand cut, ATP-independent) activity"/>
    <property type="evidence" value="ECO:0007669"/>
    <property type="project" value="UniProtKB-EC"/>
</dbReference>
<evidence type="ECO:0000259" key="15">
    <source>
        <dbReference type="PROSITE" id="PS52039"/>
    </source>
</evidence>
<evidence type="ECO:0000256" key="11">
    <source>
        <dbReference type="PROSITE-ProRule" id="PRU00168"/>
    </source>
</evidence>
<gene>
    <name evidence="16" type="ORF">JTE90_027999</name>
</gene>
<dbReference type="GO" id="GO:0008270">
    <property type="term" value="F:zinc ion binding"/>
    <property type="evidence" value="ECO:0007669"/>
    <property type="project" value="UniProtKB-KW"/>
</dbReference>
<dbReference type="GO" id="GO:0006310">
    <property type="term" value="P:DNA recombination"/>
    <property type="evidence" value="ECO:0007669"/>
    <property type="project" value="TreeGrafter"/>
</dbReference>
<evidence type="ECO:0000256" key="3">
    <source>
        <dbReference type="ARBA" id="ARBA00012891"/>
    </source>
</evidence>
<dbReference type="InterPro" id="IPR001895">
    <property type="entry name" value="RASGEF_cat_dom"/>
</dbReference>
<dbReference type="PROSITE" id="PS00396">
    <property type="entry name" value="TOPO_IA_1"/>
    <property type="match status" value="1"/>
</dbReference>
<dbReference type="SUPFAM" id="SSF48366">
    <property type="entry name" value="Ras GEF"/>
    <property type="match status" value="1"/>
</dbReference>
<sequence length="902" mass="104810">MVRVLNVAEKNDAAKSIAEIMSRGGFRRRNGQSVYNKIYEFDYYLFNQRCQMIMTSVSGHLLNIEFTGSYKNWQQCNPVVLFEAPITTICLPDYEKIKKTLESEVRNCQYLIIWTDGDREGENIGFEIIEVCQKIQPNITVLRARFSEITTQAIQRACANLAPPDKRISDAVNVRRELDLRIGAAFTRFQTLRLKRVFPDILGNQLISYGSCQFPTLGFVVERYKQVQAFIPEAFWKLKVTHKKEDTLTEFTWKRGRLFDHTACLVLYQVCLEAPTARVVDIKSRNKSKWRPQPLDTVEFEKLASRKLRINAKQAMTIAEKLYTKGYISYPRTETTIFPKELNLVSLVEMQSQDPNWGAFAQRVLEWGPNPRQGTKTDNAHPPIHPTKYIDTLQANDKAVYDLVVRHFLACVSKDAEGRETTIEIDVNNERFAVNGLMIIARNYLEVYPYDRWNAKIVGEYALNETFQPTAIEMDEGETSAPNLLTEADLIGLMEKHGIGTDATHAEHIETIKSRLYVGLNESNRFIPGELGMGLVEGYDMMGLHMSKPHLRAELEADLKRITEGTRDPKVVLEEQVKKYKEYFIEVVRQAIKLDNALSTYFNCQPGEVAQEIMKFIKRLIRKERSPEEELDKVKFWVPEVEPKVDKLCNQNVSKFLKKDVVKTAKHITQVSWDIFKKIEDEDVIEWRKSETFKEMHQLYAKINIWTIDMILSGKTSKVRSKIIQHFLKISQKLLTFCNINAAHAIISALQTEAIQRLFDSWTKMSKKNQELFFEFDALFPDHEENFVLMNQLMEDMQANGRTFIPYMALLIRDEMTLKHMENGENPLSVKRSWLIWNNFRKVPMLQAADDLPNKFAKCYWEMSDKKIKLLQETSAAIKRGRVLEASYKIYREAWLDPDREY</sequence>
<dbReference type="PROSITE" id="PS52039">
    <property type="entry name" value="TOPO_IA_2"/>
    <property type="match status" value="1"/>
</dbReference>
<keyword evidence="6" id="KW-0862">Zinc</keyword>
<dbReference type="Gene3D" id="1.10.460.10">
    <property type="entry name" value="Topoisomerase I, domain 2"/>
    <property type="match status" value="1"/>
</dbReference>
<organism evidence="16 17">
    <name type="scientific">Oedothorax gibbosus</name>
    <dbReference type="NCBI Taxonomy" id="931172"/>
    <lineage>
        <taxon>Eukaryota</taxon>
        <taxon>Metazoa</taxon>
        <taxon>Ecdysozoa</taxon>
        <taxon>Arthropoda</taxon>
        <taxon>Chelicerata</taxon>
        <taxon>Arachnida</taxon>
        <taxon>Araneae</taxon>
        <taxon>Araneomorphae</taxon>
        <taxon>Entelegynae</taxon>
        <taxon>Araneoidea</taxon>
        <taxon>Linyphiidae</taxon>
        <taxon>Erigoninae</taxon>
        <taxon>Oedothorax</taxon>
    </lineage>
</organism>
<evidence type="ECO:0000256" key="6">
    <source>
        <dbReference type="ARBA" id="ARBA00022833"/>
    </source>
</evidence>
<dbReference type="InterPro" id="IPR000380">
    <property type="entry name" value="Topo_IA"/>
</dbReference>
<dbReference type="GO" id="GO:0006281">
    <property type="term" value="P:DNA repair"/>
    <property type="evidence" value="ECO:0007669"/>
    <property type="project" value="TreeGrafter"/>
</dbReference>
<dbReference type="Proteomes" id="UP000827092">
    <property type="component" value="Unassembled WGS sequence"/>
</dbReference>
<dbReference type="InterPro" id="IPR013825">
    <property type="entry name" value="Topo_IA_cen_sub2"/>
</dbReference>
<proteinExistence type="inferred from homology"/>
<dbReference type="InterPro" id="IPR023406">
    <property type="entry name" value="Topo_IA_AS"/>
</dbReference>
<dbReference type="FunFam" id="3.40.50.140:FF:000003">
    <property type="entry name" value="DNA topoisomerase"/>
    <property type="match status" value="1"/>
</dbReference>
<keyword evidence="8 12" id="KW-0238">DNA-binding</keyword>
<dbReference type="PROSITE" id="PS50009">
    <property type="entry name" value="RASGEF_CAT"/>
    <property type="match status" value="1"/>
</dbReference>
<keyword evidence="4" id="KW-0479">Metal-binding</keyword>
<dbReference type="InterPro" id="IPR003601">
    <property type="entry name" value="Topo_IA_2"/>
</dbReference>
<keyword evidence="5" id="KW-0863">Zinc-finger</keyword>
<feature type="domain" description="Topo IA-type catalytic" evidence="15">
    <location>
        <begin position="165"/>
        <end position="584"/>
    </location>
</feature>
<evidence type="ECO:0000256" key="4">
    <source>
        <dbReference type="ARBA" id="ARBA00022723"/>
    </source>
</evidence>
<dbReference type="GO" id="GO:0005634">
    <property type="term" value="C:nucleus"/>
    <property type="evidence" value="ECO:0007669"/>
    <property type="project" value="TreeGrafter"/>
</dbReference>
<dbReference type="Gene3D" id="1.10.290.10">
    <property type="entry name" value="Topoisomerase I, domain 4"/>
    <property type="match status" value="1"/>
</dbReference>
<dbReference type="Pfam" id="PF01131">
    <property type="entry name" value="Topoisom_bac"/>
    <property type="match status" value="1"/>
</dbReference>
<evidence type="ECO:0000256" key="5">
    <source>
        <dbReference type="ARBA" id="ARBA00022771"/>
    </source>
</evidence>
<dbReference type="InterPro" id="IPR013826">
    <property type="entry name" value="Topo_IA_cen_sub3"/>
</dbReference>
<dbReference type="EC" id="5.6.2.1" evidence="3 12"/>
<evidence type="ECO:0000256" key="7">
    <source>
        <dbReference type="ARBA" id="ARBA00023029"/>
    </source>
</evidence>
<evidence type="ECO:0000259" key="14">
    <source>
        <dbReference type="PROSITE" id="PS50880"/>
    </source>
</evidence>
<evidence type="ECO:0000256" key="2">
    <source>
        <dbReference type="ARBA" id="ARBA00009446"/>
    </source>
</evidence>
<dbReference type="SMART" id="SM00436">
    <property type="entry name" value="TOP1Bc"/>
    <property type="match status" value="1"/>
</dbReference>
<comment type="similarity">
    <text evidence="2 12">Belongs to the type IA topoisomerase family.</text>
</comment>
<evidence type="ECO:0000256" key="8">
    <source>
        <dbReference type="ARBA" id="ARBA00023125"/>
    </source>
</evidence>
<dbReference type="InterPro" id="IPR006171">
    <property type="entry name" value="TOPRIM_dom"/>
</dbReference>
<accession>A0AAV6VDP2</accession>
<dbReference type="Pfam" id="PF00617">
    <property type="entry name" value="RasGEF"/>
    <property type="match status" value="1"/>
</dbReference>
<protein>
    <recommendedName>
        <fullName evidence="3 12">DNA topoisomerase</fullName>
        <ecNumber evidence="3 12">5.6.2.1</ecNumber>
    </recommendedName>
</protein>
<evidence type="ECO:0000256" key="12">
    <source>
        <dbReference type="RuleBase" id="RU362092"/>
    </source>
</evidence>
<comment type="function">
    <text evidence="12">Introduces a single-strand break via transesterification at a target site in duplex DNA. Releases the supercoiling and torsional tension of DNA introduced during the DNA replication and transcription by transiently cleaving and rejoining one strand of the DNA duplex. The scissile phosphodiester is attacked by the catalytic tyrosine of the enzyme, resulting in the formation of a DNA-(5'-phosphotyrosyl)-enzyme intermediate and the expulsion of a 3'-OH DNA strand.</text>
</comment>
<dbReference type="GO" id="GO:0003677">
    <property type="term" value="F:DNA binding"/>
    <property type="evidence" value="ECO:0007669"/>
    <property type="project" value="UniProtKB-KW"/>
</dbReference>
<dbReference type="SUPFAM" id="SSF56712">
    <property type="entry name" value="Prokaryotic type I DNA topoisomerase"/>
    <property type="match status" value="1"/>
</dbReference>